<dbReference type="Gene3D" id="3.20.20.140">
    <property type="entry name" value="Metal-dependent hydrolases"/>
    <property type="match status" value="1"/>
</dbReference>
<evidence type="ECO:0000313" key="10">
    <source>
        <dbReference type="EMBL" id="ELR24811.1"/>
    </source>
</evidence>
<protein>
    <recommendedName>
        <fullName evidence="3 8">Guanine deaminase</fullName>
        <shortName evidence="8">Guanase</shortName>
        <ecNumber evidence="3 8">3.5.4.3</ecNumber>
    </recommendedName>
    <alternativeName>
        <fullName evidence="8">Guanine aminohydrolase</fullName>
    </alternativeName>
</protein>
<evidence type="ECO:0000256" key="7">
    <source>
        <dbReference type="ARBA" id="ARBA00051148"/>
    </source>
</evidence>
<evidence type="ECO:0000256" key="2">
    <source>
        <dbReference type="ARBA" id="ARBA00006745"/>
    </source>
</evidence>
<dbReference type="EMBL" id="KB007811">
    <property type="protein sequence ID" value="ELR24811.1"/>
    <property type="molecule type" value="Genomic_DNA"/>
</dbReference>
<feature type="domain" description="Amidohydrolase-related" evidence="9">
    <location>
        <begin position="79"/>
        <end position="450"/>
    </location>
</feature>
<sequence length="495" mass="53802">MEEGDASAVVRVFCGTVVHALALDKLSVVPRAWLGVDAAGRIAFLHSPQQDGEADRPTLIHKYGLSDAVEFVELPRRGFLVPGMVDTHYHAPQFVNAGNGLDMPLLEWLETYTFPAETRFKDVDYAARVYPAVVRRGLQLGTTTVAYYGTIHAPATKLLAETAARYGQRAFVGKVCMDRNSPAHYVETTADSLRDTAHFCEEVLAMGDPLITPILTPRFAPSCTMELMKGLGEIARKHDLPIQTHVSESKPDTDWVLELHPDQPTYTHVYQEAGLLTNKTILLSEAEEDLLVNHGAGVAHCPSSNFYVLSGVCAVRRLLNKGIKVGLGSDISGGPCPNLLDAFRLAIIASKIVHAKRPELAPLSVAEAFYLLTLGGAQVLSIDHKVGNFAVGKELDALVVAPFCPGSPIDEFDADSDNGDDDEAAIRRTLEKWLFLGDDRNLAQVYVRGRPLAKADHGTVATRGQCLMGLKLSFQLAALSYHCWTRLVPGVPSVS</sequence>
<gene>
    <name evidence="10" type="ORF">ACA1_174730</name>
</gene>
<dbReference type="InterPro" id="IPR014311">
    <property type="entry name" value="Guanine_deaminase"/>
</dbReference>
<dbReference type="NCBIfam" id="TIGR02967">
    <property type="entry name" value="guan_deamin"/>
    <property type="match status" value="1"/>
</dbReference>
<dbReference type="Proteomes" id="UP000011083">
    <property type="component" value="Unassembled WGS sequence"/>
</dbReference>
<dbReference type="GO" id="GO:0005829">
    <property type="term" value="C:cytosol"/>
    <property type="evidence" value="ECO:0007669"/>
    <property type="project" value="TreeGrafter"/>
</dbReference>
<dbReference type="GO" id="GO:0008270">
    <property type="term" value="F:zinc ion binding"/>
    <property type="evidence" value="ECO:0007669"/>
    <property type="project" value="UniProtKB-UniRule"/>
</dbReference>
<dbReference type="AlphaFoldDB" id="L8HK76"/>
<keyword evidence="4 8" id="KW-0479">Metal-binding</keyword>
<evidence type="ECO:0000259" key="9">
    <source>
        <dbReference type="Pfam" id="PF01979"/>
    </source>
</evidence>
<accession>L8HK76</accession>
<dbReference type="EC" id="3.5.4.3" evidence="3 8"/>
<dbReference type="SUPFAM" id="SSF51556">
    <property type="entry name" value="Metallo-dependent hydrolases"/>
    <property type="match status" value="1"/>
</dbReference>
<evidence type="ECO:0000256" key="3">
    <source>
        <dbReference type="ARBA" id="ARBA00012781"/>
    </source>
</evidence>
<dbReference type="VEuPathDB" id="AmoebaDB:ACA1_174730"/>
<evidence type="ECO:0000256" key="6">
    <source>
        <dbReference type="ARBA" id="ARBA00022833"/>
    </source>
</evidence>
<organism evidence="10 11">
    <name type="scientific">Acanthamoeba castellanii (strain ATCC 30010 / Neff)</name>
    <dbReference type="NCBI Taxonomy" id="1257118"/>
    <lineage>
        <taxon>Eukaryota</taxon>
        <taxon>Amoebozoa</taxon>
        <taxon>Discosea</taxon>
        <taxon>Longamoebia</taxon>
        <taxon>Centramoebida</taxon>
        <taxon>Acanthamoebidae</taxon>
        <taxon>Acanthamoeba</taxon>
    </lineage>
</organism>
<evidence type="ECO:0000256" key="1">
    <source>
        <dbReference type="ARBA" id="ARBA00004984"/>
    </source>
</evidence>
<reference evidence="10 11" key="1">
    <citation type="journal article" date="2013" name="Genome Biol.">
        <title>Genome of Acanthamoeba castellanii highlights extensive lateral gene transfer and early evolution of tyrosine kinase signaling.</title>
        <authorList>
            <person name="Clarke M."/>
            <person name="Lohan A.J."/>
            <person name="Liu B."/>
            <person name="Lagkouvardos I."/>
            <person name="Roy S."/>
            <person name="Zafar N."/>
            <person name="Bertelli C."/>
            <person name="Schilde C."/>
            <person name="Kianianmomeni A."/>
            <person name="Burglin T.R."/>
            <person name="Frech C."/>
            <person name="Turcotte B."/>
            <person name="Kopec K.O."/>
            <person name="Synnott J.M."/>
            <person name="Choo C."/>
            <person name="Paponov I."/>
            <person name="Finkler A."/>
            <person name="Soon Heng Tan C."/>
            <person name="Hutchins A.P."/>
            <person name="Weinmeier T."/>
            <person name="Rattei T."/>
            <person name="Chu J.S."/>
            <person name="Gimenez G."/>
            <person name="Irimia M."/>
            <person name="Rigden D.J."/>
            <person name="Fitzpatrick D.A."/>
            <person name="Lorenzo-Morales J."/>
            <person name="Bateman A."/>
            <person name="Chiu C.H."/>
            <person name="Tang P."/>
            <person name="Hegemann P."/>
            <person name="Fromm H."/>
            <person name="Raoult D."/>
            <person name="Greub G."/>
            <person name="Miranda-Saavedra D."/>
            <person name="Chen N."/>
            <person name="Nash P."/>
            <person name="Ginger M.L."/>
            <person name="Horn M."/>
            <person name="Schaap P."/>
            <person name="Caler L."/>
            <person name="Loftus B."/>
        </authorList>
    </citation>
    <scope>NUCLEOTIDE SEQUENCE [LARGE SCALE GENOMIC DNA]</scope>
    <source>
        <strain evidence="10 11">Neff</strain>
    </source>
</reference>
<dbReference type="FunFam" id="3.20.20.140:FF:000022">
    <property type="entry name" value="Guanine deaminase"/>
    <property type="match status" value="1"/>
</dbReference>
<dbReference type="Gene3D" id="2.30.40.10">
    <property type="entry name" value="Urease, subunit C, domain 1"/>
    <property type="match status" value="1"/>
</dbReference>
<dbReference type="InterPro" id="IPR011059">
    <property type="entry name" value="Metal-dep_hydrolase_composite"/>
</dbReference>
<dbReference type="Pfam" id="PF01979">
    <property type="entry name" value="Amidohydro_1"/>
    <property type="match status" value="1"/>
</dbReference>
<dbReference type="STRING" id="1257118.L8HK76"/>
<comment type="catalytic activity">
    <reaction evidence="7 8">
        <text>guanine + H2O + H(+) = xanthine + NH4(+)</text>
        <dbReference type="Rhea" id="RHEA:14665"/>
        <dbReference type="ChEBI" id="CHEBI:15377"/>
        <dbReference type="ChEBI" id="CHEBI:15378"/>
        <dbReference type="ChEBI" id="CHEBI:16235"/>
        <dbReference type="ChEBI" id="CHEBI:17712"/>
        <dbReference type="ChEBI" id="CHEBI:28938"/>
        <dbReference type="EC" id="3.5.4.3"/>
    </reaction>
</comment>
<dbReference type="GO" id="GO:0008892">
    <property type="term" value="F:guanine deaminase activity"/>
    <property type="evidence" value="ECO:0007669"/>
    <property type="project" value="UniProtKB-UniRule"/>
</dbReference>
<keyword evidence="6 8" id="KW-0862">Zinc</keyword>
<dbReference type="GO" id="GO:0006147">
    <property type="term" value="P:guanine catabolic process"/>
    <property type="evidence" value="ECO:0007669"/>
    <property type="project" value="UniProtKB-UniRule"/>
</dbReference>
<dbReference type="OrthoDB" id="194468at2759"/>
<proteinExistence type="inferred from homology"/>
<comment type="pathway">
    <text evidence="1 8">Purine metabolism; guanine degradation; xanthine from guanine: step 1/1.</text>
</comment>
<dbReference type="RefSeq" id="XP_004356711.1">
    <property type="nucleotide sequence ID" value="XM_004356658.1"/>
</dbReference>
<dbReference type="InterPro" id="IPR006680">
    <property type="entry name" value="Amidohydro-rel"/>
</dbReference>
<keyword evidence="11" id="KW-1185">Reference proteome</keyword>
<comment type="cofactor">
    <cofactor evidence="8">
        <name>Zn(2+)</name>
        <dbReference type="ChEBI" id="CHEBI:29105"/>
    </cofactor>
    <text evidence="8">Binds 1 zinc ion per subunit.</text>
</comment>
<keyword evidence="5 8" id="KW-0378">Hydrolase</keyword>
<evidence type="ECO:0000256" key="4">
    <source>
        <dbReference type="ARBA" id="ARBA00022723"/>
    </source>
</evidence>
<dbReference type="UniPathway" id="UPA00603">
    <property type="reaction ID" value="UER00660"/>
</dbReference>
<dbReference type="PANTHER" id="PTHR11271">
    <property type="entry name" value="GUANINE DEAMINASE"/>
    <property type="match status" value="1"/>
</dbReference>
<evidence type="ECO:0000256" key="5">
    <source>
        <dbReference type="ARBA" id="ARBA00022801"/>
    </source>
</evidence>
<dbReference type="OMA" id="HGVHLCD"/>
<dbReference type="InterPro" id="IPR051607">
    <property type="entry name" value="Metallo-dep_hydrolases"/>
</dbReference>
<comment type="function">
    <text evidence="8">Catalyzes the hydrolytic deamination of guanine, producing xanthine and ammonia.</text>
</comment>
<name>L8HK76_ACACF</name>
<dbReference type="GeneID" id="14925840"/>
<dbReference type="KEGG" id="acan:ACA1_174730"/>
<dbReference type="InterPro" id="IPR032466">
    <property type="entry name" value="Metal_Hydrolase"/>
</dbReference>
<comment type="similarity">
    <text evidence="2 8">Belongs to the metallo-dependent hydrolases superfamily. ATZ/TRZ family.</text>
</comment>
<dbReference type="PANTHER" id="PTHR11271:SF6">
    <property type="entry name" value="GUANINE DEAMINASE"/>
    <property type="match status" value="1"/>
</dbReference>
<evidence type="ECO:0000313" key="11">
    <source>
        <dbReference type="Proteomes" id="UP000011083"/>
    </source>
</evidence>
<evidence type="ECO:0000256" key="8">
    <source>
        <dbReference type="RuleBase" id="RU366009"/>
    </source>
</evidence>